<dbReference type="FunFam" id="1.10.287.70:FF:000072">
    <property type="entry name" value="Cyclic nucleotide gated channel beta 3"/>
    <property type="match status" value="1"/>
</dbReference>
<dbReference type="InterPro" id="IPR018488">
    <property type="entry name" value="cNMP-bd_CS"/>
</dbReference>
<proteinExistence type="predicted"/>
<feature type="transmembrane region" description="Helical" evidence="10">
    <location>
        <begin position="390"/>
        <end position="415"/>
    </location>
</feature>
<dbReference type="STRING" id="400682.A0A1X7V4G0"/>
<protein>
    <recommendedName>
        <fullName evidence="11">Cyclic nucleotide-binding domain-containing protein</fullName>
    </recommendedName>
</protein>
<name>A0A1X7V4G0_AMPQE</name>
<evidence type="ECO:0000256" key="8">
    <source>
        <dbReference type="ARBA" id="ARBA00023303"/>
    </source>
</evidence>
<dbReference type="SUPFAM" id="SSF81324">
    <property type="entry name" value="Voltage-gated potassium channels"/>
    <property type="match status" value="1"/>
</dbReference>
<evidence type="ECO:0000313" key="13">
    <source>
        <dbReference type="Proteomes" id="UP000007879"/>
    </source>
</evidence>
<evidence type="ECO:0000256" key="7">
    <source>
        <dbReference type="ARBA" id="ARBA00023286"/>
    </source>
</evidence>
<evidence type="ECO:0000313" key="12">
    <source>
        <dbReference type="EnsemblMetazoa" id="Aqu2.1.34432_001"/>
    </source>
</evidence>
<dbReference type="InterPro" id="IPR032406">
    <property type="entry name" value="CLZ_dom"/>
</dbReference>
<dbReference type="SMART" id="SM00100">
    <property type="entry name" value="cNMP"/>
    <property type="match status" value="1"/>
</dbReference>
<evidence type="ECO:0000256" key="10">
    <source>
        <dbReference type="SAM" id="Phobius"/>
    </source>
</evidence>
<feature type="region of interest" description="Disordered" evidence="9">
    <location>
        <begin position="49"/>
        <end position="79"/>
    </location>
</feature>
<dbReference type="InterPro" id="IPR018490">
    <property type="entry name" value="cNMP-bd_dom_sf"/>
</dbReference>
<dbReference type="PROSITE" id="PS00889">
    <property type="entry name" value="CNMP_BINDING_2"/>
    <property type="match status" value="1"/>
</dbReference>
<dbReference type="FunFam" id="1.10.287.630:FF:000001">
    <property type="entry name" value="Cyclic nucleotide-gated channel alpha 3"/>
    <property type="match status" value="1"/>
</dbReference>
<dbReference type="FunCoup" id="A0A1X7V4G0">
    <property type="interactions" value="77"/>
</dbReference>
<dbReference type="PROSITE" id="PS50042">
    <property type="entry name" value="CNMP_BINDING_3"/>
    <property type="match status" value="1"/>
</dbReference>
<keyword evidence="7" id="KW-1071">Ligand-gated ion channel</keyword>
<dbReference type="EnsemblMetazoa" id="XM_003385760.3">
    <property type="protein sequence ID" value="XP_003385808.1"/>
    <property type="gene ID" value="LOC100639778"/>
</dbReference>
<feature type="transmembrane region" description="Helical" evidence="10">
    <location>
        <begin position="176"/>
        <end position="196"/>
    </location>
</feature>
<dbReference type="GO" id="GO:0044877">
    <property type="term" value="F:protein-containing complex binding"/>
    <property type="evidence" value="ECO:0007669"/>
    <property type="project" value="TreeGrafter"/>
</dbReference>
<dbReference type="PROSITE" id="PS00888">
    <property type="entry name" value="CNMP_BINDING_1"/>
    <property type="match status" value="1"/>
</dbReference>
<dbReference type="GO" id="GO:0005886">
    <property type="term" value="C:plasma membrane"/>
    <property type="evidence" value="ECO:0007669"/>
    <property type="project" value="TreeGrafter"/>
</dbReference>
<dbReference type="KEGG" id="aqu:100639778"/>
<dbReference type="AlphaFoldDB" id="A0A1X7V4G0"/>
<dbReference type="InterPro" id="IPR014710">
    <property type="entry name" value="RmlC-like_jellyroll"/>
</dbReference>
<comment type="subcellular location">
    <subcellularLocation>
        <location evidence="1">Membrane</location>
        <topology evidence="1">Multi-pass membrane protein</topology>
    </subcellularLocation>
</comment>
<evidence type="ECO:0000256" key="9">
    <source>
        <dbReference type="SAM" id="MobiDB-lite"/>
    </source>
</evidence>
<dbReference type="SUPFAM" id="SSF51206">
    <property type="entry name" value="cAMP-binding domain-like"/>
    <property type="match status" value="1"/>
</dbReference>
<keyword evidence="3 10" id="KW-0812">Transmembrane</keyword>
<accession>A0A1X7V4G0</accession>
<keyword evidence="13" id="KW-1185">Reference proteome</keyword>
<evidence type="ECO:0000256" key="5">
    <source>
        <dbReference type="ARBA" id="ARBA00023065"/>
    </source>
</evidence>
<dbReference type="OMA" id="AFYWSIM"/>
<dbReference type="EnsemblMetazoa" id="Aqu2.1.34432_001">
    <property type="protein sequence ID" value="Aqu2.1.34432_001"/>
    <property type="gene ID" value="Aqu2.1.34432"/>
</dbReference>
<evidence type="ECO:0000256" key="4">
    <source>
        <dbReference type="ARBA" id="ARBA00022989"/>
    </source>
</evidence>
<dbReference type="Gene3D" id="1.10.287.70">
    <property type="match status" value="1"/>
</dbReference>
<feature type="transmembrane region" description="Helical" evidence="10">
    <location>
        <begin position="315"/>
        <end position="336"/>
    </location>
</feature>
<evidence type="ECO:0000256" key="6">
    <source>
        <dbReference type="ARBA" id="ARBA00023136"/>
    </source>
</evidence>
<evidence type="ECO:0000256" key="2">
    <source>
        <dbReference type="ARBA" id="ARBA00022448"/>
    </source>
</evidence>
<dbReference type="GO" id="GO:0017071">
    <property type="term" value="C:intracellular cyclic nucleotide activated cation channel complex"/>
    <property type="evidence" value="ECO:0007669"/>
    <property type="project" value="TreeGrafter"/>
</dbReference>
<dbReference type="InterPro" id="IPR000595">
    <property type="entry name" value="cNMP-bd_dom"/>
</dbReference>
<dbReference type="Gene3D" id="1.10.287.630">
    <property type="entry name" value="Helix hairpin bin"/>
    <property type="match status" value="1"/>
</dbReference>
<evidence type="ECO:0000256" key="1">
    <source>
        <dbReference type="ARBA" id="ARBA00004141"/>
    </source>
</evidence>
<dbReference type="OrthoDB" id="421226at2759"/>
<evidence type="ECO:0000256" key="3">
    <source>
        <dbReference type="ARBA" id="ARBA00022692"/>
    </source>
</evidence>
<keyword evidence="4 10" id="KW-1133">Transmembrane helix</keyword>
<dbReference type="FunFam" id="2.60.120.10:FF:000002">
    <property type="entry name" value="Cyclic nucleotide gated channel alpha 1a"/>
    <property type="match status" value="1"/>
</dbReference>
<dbReference type="PANTHER" id="PTHR45638:SF11">
    <property type="entry name" value="CYCLIC NUCLEOTIDE-GATED CATION CHANNEL SUBUNIT A"/>
    <property type="match status" value="1"/>
</dbReference>
<dbReference type="PANTHER" id="PTHR45638">
    <property type="entry name" value="CYCLIC NUCLEOTIDE-GATED CATION CHANNEL SUBUNIT A"/>
    <property type="match status" value="1"/>
</dbReference>
<dbReference type="Pfam" id="PF00027">
    <property type="entry name" value="cNMP_binding"/>
    <property type="match status" value="1"/>
</dbReference>
<dbReference type="Pfam" id="PF16526">
    <property type="entry name" value="CLZ"/>
    <property type="match status" value="1"/>
</dbReference>
<feature type="domain" description="Cyclic nucleotide-binding" evidence="11">
    <location>
        <begin position="494"/>
        <end position="598"/>
    </location>
</feature>
<dbReference type="CDD" id="cd00038">
    <property type="entry name" value="CAP_ED"/>
    <property type="match status" value="1"/>
</dbReference>
<reference evidence="13" key="1">
    <citation type="journal article" date="2010" name="Nature">
        <title>The Amphimedon queenslandica genome and the evolution of animal complexity.</title>
        <authorList>
            <person name="Srivastava M."/>
            <person name="Simakov O."/>
            <person name="Chapman J."/>
            <person name="Fahey B."/>
            <person name="Gauthier M.E."/>
            <person name="Mitros T."/>
            <person name="Richards G.S."/>
            <person name="Conaco C."/>
            <person name="Dacre M."/>
            <person name="Hellsten U."/>
            <person name="Larroux C."/>
            <person name="Putnam N.H."/>
            <person name="Stanke M."/>
            <person name="Adamska M."/>
            <person name="Darling A."/>
            <person name="Degnan S.M."/>
            <person name="Oakley T.H."/>
            <person name="Plachetzki D.C."/>
            <person name="Zhai Y."/>
            <person name="Adamski M."/>
            <person name="Calcino A."/>
            <person name="Cummins S.F."/>
            <person name="Goodstein D.M."/>
            <person name="Harris C."/>
            <person name="Jackson D.J."/>
            <person name="Leys S.P."/>
            <person name="Shu S."/>
            <person name="Woodcroft B.J."/>
            <person name="Vervoort M."/>
            <person name="Kosik K.S."/>
            <person name="Manning G."/>
            <person name="Degnan B.M."/>
            <person name="Rokhsar D.S."/>
        </authorList>
    </citation>
    <scope>NUCLEOTIDE SEQUENCE [LARGE SCALE GENOMIC DNA]</scope>
</reference>
<keyword evidence="6 10" id="KW-0472">Membrane</keyword>
<dbReference type="InterPro" id="IPR005821">
    <property type="entry name" value="Ion_trans_dom"/>
</dbReference>
<sequence>MAKVAPKIVILEEGEDEETVYLSPSPRASLDVQYHAQAVHFQRIGSQADAEDLDEGSLSGQVGTPHSSRQGSGYSTNRREATIAKIARTATFVRRLAQRHDESVQGRNELMQSLKFNHSMPMDVRSSCSTPPPASLILAHETEERRERRREWLRDKKARLKRLWRLFRFNPMNTPLHCWLLVVTLTVLYNAFVLIVRQTFTQLQDEGWKLGIWLLLDYTADTLYVIDMIIQSRTSYIDKGLLVKKTPQMLMHYIKSRAFKLDVASLIPFDFLYLIPAVGPGYLIVRLNRILRFHRVFQFFHQEESRTNYPNVLRIINLLMYLSLFIHWNACFYFLISKGIGFGSDEWVYPNTTLEGYDSLSRQYLFSLYWSTLTLTTIGELPGPVIEVEYLFVIFDFLAGVLIFATIIGLIGGIISNMNIRKTQFQHRLDNIKQYMRYRNVDKALQRRVIKWFNYLWTNNQSMDEASILESLPDKLHAEIAIHVHFETLQRVKIFEQCEASFLEELVLKLTPQVYSPGDFVCRKGDVGKEMYIIKKGKLEVLGDDNETVATLSDGSYFGEISILNIKKKAGNRRTANVRSLGYSDLFRLSKADLLEVLEEYPDARSILERKAEETLQRYGSTEEPSEEEEEEEEETIDEGEEGEAQAVTEETNVKLKEMEQKMRQLKGRLNSLVNEYNTFQAKIKQRVSALEGTR</sequence>
<dbReference type="GO" id="GO:0005223">
    <property type="term" value="F:intracellularly cGMP-activated cation channel activity"/>
    <property type="evidence" value="ECO:0007669"/>
    <property type="project" value="TreeGrafter"/>
</dbReference>
<dbReference type="eggNOG" id="KOG0500">
    <property type="taxonomic scope" value="Eukaryota"/>
</dbReference>
<dbReference type="Gene3D" id="2.60.120.10">
    <property type="entry name" value="Jelly Rolls"/>
    <property type="match status" value="1"/>
</dbReference>
<keyword evidence="5" id="KW-0406">Ion transport</keyword>
<dbReference type="Proteomes" id="UP000007879">
    <property type="component" value="Unassembled WGS sequence"/>
</dbReference>
<organism evidence="12">
    <name type="scientific">Amphimedon queenslandica</name>
    <name type="common">Sponge</name>
    <dbReference type="NCBI Taxonomy" id="400682"/>
    <lineage>
        <taxon>Eukaryota</taxon>
        <taxon>Metazoa</taxon>
        <taxon>Porifera</taxon>
        <taxon>Demospongiae</taxon>
        <taxon>Heteroscleromorpha</taxon>
        <taxon>Haplosclerida</taxon>
        <taxon>Niphatidae</taxon>
        <taxon>Amphimedon</taxon>
    </lineage>
</organism>
<dbReference type="Pfam" id="PF00520">
    <property type="entry name" value="Ion_trans"/>
    <property type="match status" value="1"/>
</dbReference>
<evidence type="ECO:0000259" key="11">
    <source>
        <dbReference type="PROSITE" id="PS50042"/>
    </source>
</evidence>
<feature type="transmembrane region" description="Helical" evidence="10">
    <location>
        <begin position="266"/>
        <end position="285"/>
    </location>
</feature>
<keyword evidence="8" id="KW-0407">Ion channel</keyword>
<dbReference type="InParanoid" id="A0A1X7V4G0"/>
<keyword evidence="2" id="KW-0813">Transport</keyword>
<feature type="compositionally biased region" description="Polar residues" evidence="9">
    <location>
        <begin position="58"/>
        <end position="76"/>
    </location>
</feature>
<dbReference type="InterPro" id="IPR050866">
    <property type="entry name" value="CNG_cation_channel"/>
</dbReference>
<gene>
    <name evidence="12" type="primary">100639778</name>
</gene>
<reference evidence="12" key="2">
    <citation type="submission" date="2017-05" db="UniProtKB">
        <authorList>
            <consortium name="EnsemblMetazoa"/>
        </authorList>
    </citation>
    <scope>IDENTIFICATION</scope>
</reference>
<feature type="region of interest" description="Disordered" evidence="9">
    <location>
        <begin position="615"/>
        <end position="658"/>
    </location>
</feature>
<feature type="compositionally biased region" description="Acidic residues" evidence="9">
    <location>
        <begin position="624"/>
        <end position="644"/>
    </location>
</feature>
<dbReference type="Gene3D" id="1.20.5.300">
    <property type="match status" value="1"/>
</dbReference>